<evidence type="ECO:0000256" key="1">
    <source>
        <dbReference type="ARBA" id="ARBA00022801"/>
    </source>
</evidence>
<keyword evidence="1" id="KW-0378">Hydrolase</keyword>
<dbReference type="PRINTS" id="PR01217">
    <property type="entry name" value="PRICHEXTENSN"/>
</dbReference>
<dbReference type="SUPFAM" id="SSF51445">
    <property type="entry name" value="(Trans)glycosidases"/>
    <property type="match status" value="1"/>
</dbReference>
<feature type="domain" description="GH26" evidence="4">
    <location>
        <begin position="796"/>
        <end position="1124"/>
    </location>
</feature>
<comment type="caution">
    <text evidence="5">The sequence shown here is derived from an EMBL/GenBank/DDBJ whole genome shotgun (WGS) entry which is preliminary data.</text>
</comment>
<feature type="compositionally biased region" description="Low complexity" evidence="3">
    <location>
        <begin position="451"/>
        <end position="469"/>
    </location>
</feature>
<dbReference type="PROSITE" id="PS51764">
    <property type="entry name" value="GH26"/>
    <property type="match status" value="1"/>
</dbReference>
<name>A0A835YVQ8_9STRA</name>
<evidence type="ECO:0000313" key="5">
    <source>
        <dbReference type="EMBL" id="KAG5180967.1"/>
    </source>
</evidence>
<dbReference type="EMBL" id="JAFCMP010000346">
    <property type="protein sequence ID" value="KAG5180967.1"/>
    <property type="molecule type" value="Genomic_DNA"/>
</dbReference>
<dbReference type="GO" id="GO:0004553">
    <property type="term" value="F:hydrolase activity, hydrolyzing O-glycosyl compounds"/>
    <property type="evidence" value="ECO:0007669"/>
    <property type="project" value="InterPro"/>
</dbReference>
<keyword evidence="6" id="KW-1185">Reference proteome</keyword>
<dbReference type="InterPro" id="IPR022790">
    <property type="entry name" value="GH26_dom"/>
</dbReference>
<keyword evidence="2" id="KW-0326">Glycosidase</keyword>
<evidence type="ECO:0000313" key="6">
    <source>
        <dbReference type="Proteomes" id="UP000664859"/>
    </source>
</evidence>
<proteinExistence type="predicted"/>
<evidence type="ECO:0000256" key="3">
    <source>
        <dbReference type="SAM" id="MobiDB-lite"/>
    </source>
</evidence>
<dbReference type="InterPro" id="IPR017853">
    <property type="entry name" value="GH"/>
</dbReference>
<feature type="region of interest" description="Disordered" evidence="3">
    <location>
        <begin position="164"/>
        <end position="272"/>
    </location>
</feature>
<accession>A0A835YVQ8</accession>
<dbReference type="AlphaFoldDB" id="A0A835YVQ8"/>
<sequence length="1127" mass="115998">MAHDTPPAAQAEPVVIPDDPTCLRGVIDSTKAVCCSTAACGGLCGGTGCETLAGGYYNCCAAGINELARPCSSNEAPCSLAAVPTPTPTAAAVSDPTCSRGRLNAAGTICCPADLCPNQCGGDATNCKAQVGGYYNCCLNGVLGLNKLCTAAEAPCTMVPTPQPTAAPTTAKPTAVPTAVPTTAAPTTPKPSAAPTGAPTTAKPTSTPTSTPTAVPTTAQPTALPTTATVTAKPTALPTAVPTSVPTSTPTSPPTTSTPTALPTTSTPTALPTAVPVTAMPTTMTPVTPSDPTCARGRLNPAGTICCPSDVCTTQCGGDATTCKAQPGGYLNCCLNGVYSLNRLCTAFEAPCTMVPTPQPTSTPTAVPTALPTALPTAAPTTAKPTALPTAVPTALPTAVPTALATTARPTAVPTAPPTTAAPTTAQPTSTPTAAPTTAKPTALPTPLPTAVPTASPTALPTATPTATPTAPPTVPQPTATPTTAVPTAAPTTAAPTSPIPTRAPSTPDPLCLLGTPNTSNQVCCPKDTCGGVCGGSTCKTLPGGYYECCLNGVLATNLSCANTGAPCIIPPTPKPTPQPTPSPTRIPSPADPLCLLGTPNLSNTVCCPNDSCNGQCGGSGCSALPGGFNECCPNGILAANVTCAIQGAPCVIPPTPKPTPAPTQTPTPAPSIFADPWCAMGTYNVMPTPAPSIFADPLCAMGTYNVDNSVCCPTKLCNGVCGGTGCQNLPGGSANCCGGTIKLSGVVCTKSTAPCVIAPVVPTQPPNPAGDPYCVDGDLAATNDICCDPGCTLCGKSTCATDPLGPDKCCFKNIYATGRSCDNTTYPCIVNTAKSIVIDPAYIRRNTQIGVLAGSDFTFSKRQTAWGIKWDNTLMYLPVQYLNWRWVKTYLDLNKDVQLVIEFVDSTANLAMVAGGKYDDYLKAFGAAAALDGRQIRVRPLHEFNADWYPWGVFRDGNSLADFRSAFVHVVQVLRATGANFLYQFSYAVQNVGNDATPFKAFYVGDQWVDQLVRLGETQPERKAFYVGDQWVDQICTSAYNMCGTRYLVNRPMATILGEWYYQPEWMLATWESFAYQFTRVTHINWFFENKVDILGVDWDLNSPDDLASWLEGWYEFHAVTTPLAA</sequence>
<gene>
    <name evidence="5" type="ORF">JKP88DRAFT_322648</name>
</gene>
<organism evidence="5 6">
    <name type="scientific">Tribonema minus</name>
    <dbReference type="NCBI Taxonomy" id="303371"/>
    <lineage>
        <taxon>Eukaryota</taxon>
        <taxon>Sar</taxon>
        <taxon>Stramenopiles</taxon>
        <taxon>Ochrophyta</taxon>
        <taxon>PX clade</taxon>
        <taxon>Xanthophyceae</taxon>
        <taxon>Tribonematales</taxon>
        <taxon>Tribonemataceae</taxon>
        <taxon>Tribonema</taxon>
    </lineage>
</organism>
<feature type="compositionally biased region" description="Low complexity" evidence="3">
    <location>
        <begin position="408"/>
        <end position="443"/>
    </location>
</feature>
<feature type="compositionally biased region" description="Low complexity" evidence="3">
    <location>
        <begin position="477"/>
        <end position="506"/>
    </location>
</feature>
<reference evidence="5" key="1">
    <citation type="submission" date="2021-02" db="EMBL/GenBank/DDBJ databases">
        <title>First Annotated Genome of the Yellow-green Alga Tribonema minus.</title>
        <authorList>
            <person name="Mahan K.M."/>
        </authorList>
    </citation>
    <scope>NUCLEOTIDE SEQUENCE</scope>
    <source>
        <strain evidence="5">UTEX B ZZ1240</strain>
    </source>
</reference>
<dbReference type="Gene3D" id="3.20.20.80">
    <property type="entry name" value="Glycosidases"/>
    <property type="match status" value="1"/>
</dbReference>
<evidence type="ECO:0000256" key="2">
    <source>
        <dbReference type="ARBA" id="ARBA00023295"/>
    </source>
</evidence>
<feature type="region of interest" description="Disordered" evidence="3">
    <location>
        <begin position="408"/>
        <end position="508"/>
    </location>
</feature>
<evidence type="ECO:0000259" key="4">
    <source>
        <dbReference type="PROSITE" id="PS51764"/>
    </source>
</evidence>
<dbReference type="Proteomes" id="UP000664859">
    <property type="component" value="Unassembled WGS sequence"/>
</dbReference>
<protein>
    <recommendedName>
        <fullName evidence="4">GH26 domain-containing protein</fullName>
    </recommendedName>
</protein>